<reference evidence="12" key="1">
    <citation type="submission" date="2025-08" db="UniProtKB">
        <authorList>
            <consortium name="Ensembl"/>
        </authorList>
    </citation>
    <scope>IDENTIFICATION</scope>
</reference>
<evidence type="ECO:0000256" key="7">
    <source>
        <dbReference type="ARBA" id="ARBA00023163"/>
    </source>
</evidence>
<feature type="domain" description="C2H2-type" evidence="11">
    <location>
        <begin position="49"/>
        <end position="76"/>
    </location>
</feature>
<keyword evidence="6" id="KW-0805">Transcription regulation</keyword>
<evidence type="ECO:0000256" key="3">
    <source>
        <dbReference type="ARBA" id="ARBA00022737"/>
    </source>
</evidence>
<dbReference type="Ensembl" id="ENSOMET00000033571.1">
    <property type="protein sequence ID" value="ENSOMEP00000014469.1"/>
    <property type="gene ID" value="ENSOMEG00000016026.1"/>
</dbReference>
<dbReference type="PROSITE" id="PS50157">
    <property type="entry name" value="ZINC_FINGER_C2H2_2"/>
    <property type="match status" value="2"/>
</dbReference>
<keyword evidence="13" id="KW-1185">Reference proteome</keyword>
<dbReference type="PROSITE" id="PS00028">
    <property type="entry name" value="ZINC_FINGER_C2H2_1"/>
    <property type="match status" value="1"/>
</dbReference>
<feature type="domain" description="C2H2-type" evidence="11">
    <location>
        <begin position="22"/>
        <end position="48"/>
    </location>
</feature>
<keyword evidence="2" id="KW-0479">Metal-binding</keyword>
<evidence type="ECO:0000256" key="9">
    <source>
        <dbReference type="PROSITE-ProRule" id="PRU00042"/>
    </source>
</evidence>
<dbReference type="Pfam" id="PF13465">
    <property type="entry name" value="zf-H2C2_2"/>
    <property type="match status" value="1"/>
</dbReference>
<dbReference type="GO" id="GO:0008270">
    <property type="term" value="F:zinc ion binding"/>
    <property type="evidence" value="ECO:0007669"/>
    <property type="project" value="UniProtKB-KW"/>
</dbReference>
<keyword evidence="5" id="KW-0862">Zinc</keyword>
<dbReference type="Gene3D" id="3.30.160.60">
    <property type="entry name" value="Classic Zinc Finger"/>
    <property type="match status" value="3"/>
</dbReference>
<dbReference type="Proteomes" id="UP000261560">
    <property type="component" value="Unplaced"/>
</dbReference>
<evidence type="ECO:0000313" key="13">
    <source>
        <dbReference type="Proteomes" id="UP000261560"/>
    </source>
</evidence>
<keyword evidence="7" id="KW-0804">Transcription</keyword>
<evidence type="ECO:0000256" key="2">
    <source>
        <dbReference type="ARBA" id="ARBA00022723"/>
    </source>
</evidence>
<feature type="compositionally biased region" description="Pro residues" evidence="10">
    <location>
        <begin position="82"/>
        <end position="94"/>
    </location>
</feature>
<evidence type="ECO:0000256" key="5">
    <source>
        <dbReference type="ARBA" id="ARBA00022833"/>
    </source>
</evidence>
<organism evidence="12 13">
    <name type="scientific">Oryzias melastigma</name>
    <name type="common">Marine medaka</name>
    <dbReference type="NCBI Taxonomy" id="30732"/>
    <lineage>
        <taxon>Eukaryota</taxon>
        <taxon>Metazoa</taxon>
        <taxon>Chordata</taxon>
        <taxon>Craniata</taxon>
        <taxon>Vertebrata</taxon>
        <taxon>Euteleostomi</taxon>
        <taxon>Actinopterygii</taxon>
        <taxon>Neopterygii</taxon>
        <taxon>Teleostei</taxon>
        <taxon>Neoteleostei</taxon>
        <taxon>Acanthomorphata</taxon>
        <taxon>Ovalentaria</taxon>
        <taxon>Atherinomorphae</taxon>
        <taxon>Beloniformes</taxon>
        <taxon>Adrianichthyidae</taxon>
        <taxon>Oryziinae</taxon>
        <taxon>Oryzias</taxon>
    </lineage>
</organism>
<name>A0A3B3CA42_ORYME</name>
<evidence type="ECO:0000256" key="1">
    <source>
        <dbReference type="ARBA" id="ARBA00004123"/>
    </source>
</evidence>
<sequence length="106" mass="11887">MQILPQVVLKEHMRIHTGEKPFACDVCGKTFTHHSSLKYHRVHTGEKPFSCTSCGQSFNRQSSLKRHSVVHTGEKPFSSPAPRDPPVRTPPPPLVRSFCAKKAANR</sequence>
<feature type="region of interest" description="Disordered" evidence="10">
    <location>
        <begin position="64"/>
        <end position="106"/>
    </location>
</feature>
<dbReference type="InterPro" id="IPR036236">
    <property type="entry name" value="Znf_C2H2_sf"/>
</dbReference>
<dbReference type="InterPro" id="IPR013087">
    <property type="entry name" value="Znf_C2H2_type"/>
</dbReference>
<keyword evidence="4 9" id="KW-0863">Zinc-finger</keyword>
<keyword evidence="8" id="KW-0539">Nucleus</keyword>
<evidence type="ECO:0000256" key="4">
    <source>
        <dbReference type="ARBA" id="ARBA00022771"/>
    </source>
</evidence>
<dbReference type="AlphaFoldDB" id="A0A3B3CA42"/>
<accession>A0A3B3CA42</accession>
<dbReference type="FunFam" id="3.30.160.60:FF:002343">
    <property type="entry name" value="Zinc finger protein 33A"/>
    <property type="match status" value="1"/>
</dbReference>
<comment type="subcellular location">
    <subcellularLocation>
        <location evidence="1">Nucleus</location>
    </subcellularLocation>
</comment>
<evidence type="ECO:0000313" key="12">
    <source>
        <dbReference type="Ensembl" id="ENSOMEP00000014469.1"/>
    </source>
</evidence>
<dbReference type="GO" id="GO:0000981">
    <property type="term" value="F:DNA-binding transcription factor activity, RNA polymerase II-specific"/>
    <property type="evidence" value="ECO:0007669"/>
    <property type="project" value="TreeGrafter"/>
</dbReference>
<dbReference type="GO" id="GO:0005634">
    <property type="term" value="C:nucleus"/>
    <property type="evidence" value="ECO:0007669"/>
    <property type="project" value="UniProtKB-SubCell"/>
</dbReference>
<evidence type="ECO:0000256" key="10">
    <source>
        <dbReference type="SAM" id="MobiDB-lite"/>
    </source>
</evidence>
<dbReference type="GeneTree" id="ENSGT00950000182774"/>
<evidence type="ECO:0000259" key="11">
    <source>
        <dbReference type="PROSITE" id="PS50157"/>
    </source>
</evidence>
<dbReference type="SUPFAM" id="SSF57667">
    <property type="entry name" value="beta-beta-alpha zinc fingers"/>
    <property type="match status" value="2"/>
</dbReference>
<reference evidence="12" key="2">
    <citation type="submission" date="2025-09" db="UniProtKB">
        <authorList>
            <consortium name="Ensembl"/>
        </authorList>
    </citation>
    <scope>IDENTIFICATION</scope>
</reference>
<protein>
    <recommendedName>
        <fullName evidence="11">C2H2-type domain-containing protein</fullName>
    </recommendedName>
</protein>
<dbReference type="FunFam" id="3.30.160.60:FF:001049">
    <property type="entry name" value="zinc finger protein 319"/>
    <property type="match status" value="1"/>
</dbReference>
<keyword evidence="3" id="KW-0677">Repeat</keyword>
<evidence type="ECO:0000256" key="6">
    <source>
        <dbReference type="ARBA" id="ARBA00023015"/>
    </source>
</evidence>
<dbReference type="SMART" id="SM00355">
    <property type="entry name" value="ZnF_C2H2"/>
    <property type="match status" value="2"/>
</dbReference>
<dbReference type="PANTHER" id="PTHR24394">
    <property type="entry name" value="ZINC FINGER PROTEIN"/>
    <property type="match status" value="1"/>
</dbReference>
<dbReference type="PANTHER" id="PTHR24394:SF48">
    <property type="entry name" value="ZINC FINGER PROTEIN 771"/>
    <property type="match status" value="1"/>
</dbReference>
<evidence type="ECO:0000256" key="8">
    <source>
        <dbReference type="ARBA" id="ARBA00023242"/>
    </source>
</evidence>
<proteinExistence type="predicted"/>
<dbReference type="Pfam" id="PF00096">
    <property type="entry name" value="zf-C2H2"/>
    <property type="match status" value="1"/>
</dbReference>